<dbReference type="EMBL" id="CALSGD010001533">
    <property type="protein sequence ID" value="CAH7015926.1"/>
    <property type="molecule type" value="Genomic_DNA"/>
</dbReference>
<dbReference type="CDD" id="cd00104">
    <property type="entry name" value="KAZAL_FS"/>
    <property type="match status" value="1"/>
</dbReference>
<keyword evidence="3" id="KW-0646">Protease inhibitor</keyword>
<dbReference type="PANTHER" id="PTHR21312">
    <property type="entry name" value="SERINE PROTEASE INHIBITOR"/>
    <property type="match status" value="1"/>
</dbReference>
<organism evidence="8 9">
    <name type="scientific">Phodopus roborovskii</name>
    <name type="common">Roborovski's desert hamster</name>
    <name type="synonym">Cricetulus roborovskii</name>
    <dbReference type="NCBI Taxonomy" id="109678"/>
    <lineage>
        <taxon>Eukaryota</taxon>
        <taxon>Metazoa</taxon>
        <taxon>Chordata</taxon>
        <taxon>Craniata</taxon>
        <taxon>Vertebrata</taxon>
        <taxon>Euteleostomi</taxon>
        <taxon>Mammalia</taxon>
        <taxon>Eutheria</taxon>
        <taxon>Euarchontoglires</taxon>
        <taxon>Glires</taxon>
        <taxon>Rodentia</taxon>
        <taxon>Myomorpha</taxon>
        <taxon>Muroidea</taxon>
        <taxon>Cricetidae</taxon>
        <taxon>Cricetinae</taxon>
        <taxon>Phodopus</taxon>
    </lineage>
</organism>
<keyword evidence="2" id="KW-0964">Secreted</keyword>
<keyword evidence="9" id="KW-1185">Reference proteome</keyword>
<comment type="subcellular location">
    <subcellularLocation>
        <location evidence="1">Secreted</location>
    </subcellularLocation>
</comment>
<sequence>MLFFSRVMYITLLFLLYSESAFIRSLFYRKRTLCSSYSPKGYCTREYYPVCGNNGKTYGNKCTFCVAHRNSGGSIKFSHYGKC</sequence>
<keyword evidence="5" id="KW-1015">Disulfide bond</keyword>
<dbReference type="PROSITE" id="PS00282">
    <property type="entry name" value="KAZAL_1"/>
    <property type="match status" value="1"/>
</dbReference>
<gene>
    <name evidence="8" type="primary">RGD1559536</name>
    <name evidence="8" type="ORF">PHOROB_LOCUS13607</name>
</gene>
<keyword evidence="6" id="KW-1133">Transmembrane helix</keyword>
<dbReference type="Proteomes" id="UP001152836">
    <property type="component" value="Unassembled WGS sequence"/>
</dbReference>
<evidence type="ECO:0000256" key="6">
    <source>
        <dbReference type="SAM" id="Phobius"/>
    </source>
</evidence>
<feature type="domain" description="Kazal-like" evidence="7">
    <location>
        <begin position="28"/>
        <end position="83"/>
    </location>
</feature>
<evidence type="ECO:0000256" key="4">
    <source>
        <dbReference type="ARBA" id="ARBA00022900"/>
    </source>
</evidence>
<dbReference type="Pfam" id="PF00050">
    <property type="entry name" value="Kazal_1"/>
    <property type="match status" value="1"/>
</dbReference>
<reference evidence="8" key="1">
    <citation type="submission" date="2022-06" db="EMBL/GenBank/DDBJ databases">
        <authorList>
            <person name="Andreotti S."/>
            <person name="Wyler E."/>
        </authorList>
    </citation>
    <scope>NUCLEOTIDE SEQUENCE</scope>
</reference>
<name>A0AAU9ZYJ7_PHORO</name>
<evidence type="ECO:0000256" key="3">
    <source>
        <dbReference type="ARBA" id="ARBA00022690"/>
    </source>
</evidence>
<keyword evidence="6" id="KW-0472">Membrane</keyword>
<evidence type="ECO:0000256" key="2">
    <source>
        <dbReference type="ARBA" id="ARBA00022525"/>
    </source>
</evidence>
<keyword evidence="6" id="KW-0812">Transmembrane</keyword>
<dbReference type="FunFam" id="3.30.60.30:FF:000037">
    <property type="entry name" value="Ovomucoid"/>
    <property type="match status" value="1"/>
</dbReference>
<dbReference type="AlphaFoldDB" id="A0AAU9ZYJ7"/>
<dbReference type="InterPro" id="IPR001239">
    <property type="entry name" value="Prot_inh_Kazal-m"/>
</dbReference>
<dbReference type="InterPro" id="IPR002350">
    <property type="entry name" value="Kazal_dom"/>
</dbReference>
<proteinExistence type="predicted"/>
<dbReference type="InterPro" id="IPR036058">
    <property type="entry name" value="Kazal_dom_sf"/>
</dbReference>
<feature type="transmembrane region" description="Helical" evidence="6">
    <location>
        <begin position="6"/>
        <end position="27"/>
    </location>
</feature>
<dbReference type="GO" id="GO:0005576">
    <property type="term" value="C:extracellular region"/>
    <property type="evidence" value="ECO:0007669"/>
    <property type="project" value="UniProtKB-SubCell"/>
</dbReference>
<dbReference type="PROSITE" id="PS51465">
    <property type="entry name" value="KAZAL_2"/>
    <property type="match status" value="1"/>
</dbReference>
<dbReference type="SUPFAM" id="SSF100895">
    <property type="entry name" value="Kazal-type serine protease inhibitors"/>
    <property type="match status" value="1"/>
</dbReference>
<evidence type="ECO:0000313" key="9">
    <source>
        <dbReference type="Proteomes" id="UP001152836"/>
    </source>
</evidence>
<accession>A0AAU9ZYJ7</accession>
<comment type="caution">
    <text evidence="8">The sequence shown here is derived from an EMBL/GenBank/DDBJ whole genome shotgun (WGS) entry which is preliminary data.</text>
</comment>
<dbReference type="PRINTS" id="PR00290">
    <property type="entry name" value="KAZALINHBTR"/>
</dbReference>
<evidence type="ECO:0000259" key="7">
    <source>
        <dbReference type="PROSITE" id="PS51465"/>
    </source>
</evidence>
<dbReference type="PANTHER" id="PTHR21312:SF30">
    <property type="entry name" value="SERINE PROTEASE INHIBITOR KAZAL-TYPE 11-RELATED"/>
    <property type="match status" value="1"/>
</dbReference>
<evidence type="ECO:0000256" key="1">
    <source>
        <dbReference type="ARBA" id="ARBA00004613"/>
    </source>
</evidence>
<keyword evidence="4" id="KW-0722">Serine protease inhibitor</keyword>
<evidence type="ECO:0000313" key="8">
    <source>
        <dbReference type="EMBL" id="CAH7015926.1"/>
    </source>
</evidence>
<dbReference type="GO" id="GO:0004867">
    <property type="term" value="F:serine-type endopeptidase inhibitor activity"/>
    <property type="evidence" value="ECO:0007669"/>
    <property type="project" value="UniProtKB-KW"/>
</dbReference>
<dbReference type="SMART" id="SM00280">
    <property type="entry name" value="KAZAL"/>
    <property type="match status" value="1"/>
</dbReference>
<dbReference type="Gene3D" id="3.30.60.30">
    <property type="match status" value="1"/>
</dbReference>
<evidence type="ECO:0000256" key="5">
    <source>
        <dbReference type="ARBA" id="ARBA00023157"/>
    </source>
</evidence>
<protein>
    <submittedName>
        <fullName evidence="8">RGD1559536 protein</fullName>
    </submittedName>
</protein>